<dbReference type="EMBL" id="JAUDCK010000017">
    <property type="protein sequence ID" value="MDM8195877.1"/>
    <property type="molecule type" value="Genomic_DNA"/>
</dbReference>
<protein>
    <submittedName>
        <fullName evidence="1">Uncharacterized protein</fullName>
    </submittedName>
</protein>
<organism evidence="1 2">
    <name type="scientific">Massilimicrobiota timonensis</name>
    <dbReference type="NCBI Taxonomy" id="1776392"/>
    <lineage>
        <taxon>Bacteria</taxon>
        <taxon>Bacillati</taxon>
        <taxon>Bacillota</taxon>
        <taxon>Erysipelotrichia</taxon>
        <taxon>Erysipelotrichales</taxon>
        <taxon>Erysipelotrichaceae</taxon>
        <taxon>Massilimicrobiota</taxon>
    </lineage>
</organism>
<dbReference type="Proteomes" id="UP001529275">
    <property type="component" value="Unassembled WGS sequence"/>
</dbReference>
<proteinExistence type="predicted"/>
<dbReference type="RefSeq" id="WP_289527664.1">
    <property type="nucleotide sequence ID" value="NZ_JAUDCK010000017.1"/>
</dbReference>
<reference evidence="2" key="1">
    <citation type="submission" date="2023-06" db="EMBL/GenBank/DDBJ databases">
        <title>Identification and characterization of horizontal gene transfer across gut microbiota members of farm animals based on homology search.</title>
        <authorList>
            <person name="Zeman M."/>
            <person name="Kubasova T."/>
            <person name="Jahodarova E."/>
            <person name="Nykrynova M."/>
            <person name="Rychlik I."/>
        </authorList>
    </citation>
    <scope>NUCLEOTIDE SEQUENCE [LARGE SCALE GENOMIC DNA]</scope>
    <source>
        <strain evidence="2">ET341</strain>
    </source>
</reference>
<comment type="caution">
    <text evidence="1">The sequence shown here is derived from an EMBL/GenBank/DDBJ whole genome shotgun (WGS) entry which is preliminary data.</text>
</comment>
<name>A0ABT7UIA3_9FIRM</name>
<sequence length="286" mass="35077">MQDFLKMYYHMDCHLHSTGYFYIEKQLYYLSYIPDPHEFLNRYHYYRYLMHQCGVQGYDIVKNIYQELLTQNYVLLLYHKEPLSIERYIQQTMMVYPFPKMKVQQIKEQWICKIDQAREKAKDYAYSFKHDQDILSLIYYYCGLAENSINILNYLLQIDNQATLPVSLSLSQPGFQYIYELINPCSYIFSTRMRHLACLMKSQMLTFSQLQQLLESHYFDVYEIIYFYARMLYPSHFFHCLLCGNLDKKMTSFFYQQMKQEREMYYQIFHILSFYVTLPKISWINR</sequence>
<evidence type="ECO:0000313" key="2">
    <source>
        <dbReference type="Proteomes" id="UP001529275"/>
    </source>
</evidence>
<keyword evidence="2" id="KW-1185">Reference proteome</keyword>
<accession>A0ABT7UIA3</accession>
<gene>
    <name evidence="1" type="ORF">QUV98_06040</name>
</gene>
<evidence type="ECO:0000313" key="1">
    <source>
        <dbReference type="EMBL" id="MDM8195877.1"/>
    </source>
</evidence>